<dbReference type="Gene3D" id="3.40.50.980">
    <property type="match status" value="1"/>
</dbReference>
<gene>
    <name evidence="1" type="ORF">FC695_44640</name>
</gene>
<dbReference type="EMBL" id="SZOH01005427">
    <property type="protein sequence ID" value="TKI79496.1"/>
    <property type="molecule type" value="Genomic_DNA"/>
</dbReference>
<feature type="non-terminal residue" evidence="1">
    <location>
        <position position="1"/>
    </location>
</feature>
<evidence type="ECO:0008006" key="3">
    <source>
        <dbReference type="Google" id="ProtNLM"/>
    </source>
</evidence>
<evidence type="ECO:0000313" key="1">
    <source>
        <dbReference type="EMBL" id="TKI79496.1"/>
    </source>
</evidence>
<proteinExistence type="predicted"/>
<name>A0A9X8ZY68_BACCE</name>
<accession>A0A9X8ZY68</accession>
<organism evidence="1 2">
    <name type="scientific">Bacillus cereus</name>
    <dbReference type="NCBI Taxonomy" id="1396"/>
    <lineage>
        <taxon>Bacteria</taxon>
        <taxon>Bacillati</taxon>
        <taxon>Bacillota</taxon>
        <taxon>Bacilli</taxon>
        <taxon>Bacillales</taxon>
        <taxon>Bacillaceae</taxon>
        <taxon>Bacillus</taxon>
        <taxon>Bacillus cereus group</taxon>
    </lineage>
</organism>
<dbReference type="SUPFAM" id="SSF56801">
    <property type="entry name" value="Acetyl-CoA synthetase-like"/>
    <property type="match status" value="1"/>
</dbReference>
<protein>
    <recommendedName>
        <fullName evidence="3">AMP-dependent synthetase/ligase domain-containing protein</fullName>
    </recommendedName>
</protein>
<dbReference type="Proteomes" id="UP000308444">
    <property type="component" value="Unassembled WGS sequence"/>
</dbReference>
<dbReference type="AlphaFoldDB" id="A0A9X8ZY68"/>
<reference evidence="1 2" key="1">
    <citation type="journal article" date="2019" name="Environ. Microbiol.">
        <title>An active ?-lactamase is a part of an orchestrated cell wall stress resistance network of Bacillus subtilis and related rhizosphere species.</title>
        <authorList>
            <person name="Bucher T."/>
            <person name="Keren-Paz A."/>
            <person name="Hausser J."/>
            <person name="Olender T."/>
            <person name="Cytryn E."/>
            <person name="Kolodkin-Gal I."/>
        </authorList>
    </citation>
    <scope>NUCLEOTIDE SEQUENCE [LARGE SCALE GENOMIC DNA]</scope>
    <source>
        <strain evidence="1 2">I32</strain>
    </source>
</reference>
<feature type="non-terminal residue" evidence="1">
    <location>
        <position position="82"/>
    </location>
</feature>
<sequence length="82" mass="9262">YGLQKEVFSHEIPSNMRVGLNASIAFDVSIQQLQMLLYGSSLYIIPNEVRSDPEQFVAYIRENKLAIFDITPSMLQLLIDAG</sequence>
<comment type="caution">
    <text evidence="1">The sequence shown here is derived from an EMBL/GenBank/DDBJ whole genome shotgun (WGS) entry which is preliminary data.</text>
</comment>
<evidence type="ECO:0000313" key="2">
    <source>
        <dbReference type="Proteomes" id="UP000308444"/>
    </source>
</evidence>